<evidence type="ECO:0000256" key="1">
    <source>
        <dbReference type="SAM" id="MobiDB-lite"/>
    </source>
</evidence>
<feature type="region of interest" description="Disordered" evidence="1">
    <location>
        <begin position="137"/>
        <end position="162"/>
    </location>
</feature>
<evidence type="ECO:0000313" key="4">
    <source>
        <dbReference type="EMBL" id="MDL2400978.1"/>
    </source>
</evidence>
<dbReference type="Pfam" id="PF13767">
    <property type="entry name" value="DUF4168"/>
    <property type="match status" value="1"/>
</dbReference>
<dbReference type="EMBL" id="JARFYM010000015">
    <property type="protein sequence ID" value="MDL2400978.1"/>
    <property type="molecule type" value="Genomic_DNA"/>
</dbReference>
<feature type="region of interest" description="Disordered" evidence="1">
    <location>
        <begin position="27"/>
        <end position="59"/>
    </location>
</feature>
<reference evidence="4" key="1">
    <citation type="submission" date="2023-06" db="EMBL/GenBank/DDBJ databases">
        <title>Phylogenetic Diversity of Rhizobium strains.</title>
        <authorList>
            <person name="Moura F.T."/>
            <person name="Helene L.C.F."/>
            <person name="Hungria M."/>
        </authorList>
    </citation>
    <scope>NUCLEOTIDE SEQUENCE</scope>
    <source>
        <strain evidence="4">CCGE526</strain>
    </source>
</reference>
<feature type="chain" id="PRO_5046941867" evidence="2">
    <location>
        <begin position="28"/>
        <end position="162"/>
    </location>
</feature>
<gene>
    <name evidence="4" type="ORF">PY649_18900</name>
</gene>
<evidence type="ECO:0000256" key="2">
    <source>
        <dbReference type="SAM" id="SignalP"/>
    </source>
</evidence>
<sequence length="162" mass="17074">MITRYITATSLTAAALSLLFLSNPASAQQATQDQQPAQGQQPTPQQPTPGQPNSQGAAISDQKIEAFAVAYLQVDKIRQEYSAKIGATPDATAKQQLQAEAGKQMVQAVQTSPGMSVEEYNTILTAAQKDPALVKKVQEKIQQAAPAQQSGSGQQSAPPAQQ</sequence>
<accession>A0ABT7JXA6</accession>
<keyword evidence="2" id="KW-0732">Signal</keyword>
<name>A0ABT7JXA6_9HYPH</name>
<feature type="signal peptide" evidence="2">
    <location>
        <begin position="1"/>
        <end position="27"/>
    </location>
</feature>
<dbReference type="Proteomes" id="UP001172645">
    <property type="component" value="Unassembled WGS sequence"/>
</dbReference>
<organism evidence="4 5">
    <name type="scientific">Rhizobium mayense</name>
    <dbReference type="NCBI Taxonomy" id="1312184"/>
    <lineage>
        <taxon>Bacteria</taxon>
        <taxon>Pseudomonadati</taxon>
        <taxon>Pseudomonadota</taxon>
        <taxon>Alphaproteobacteria</taxon>
        <taxon>Hyphomicrobiales</taxon>
        <taxon>Rhizobiaceae</taxon>
        <taxon>Rhizobium/Agrobacterium group</taxon>
        <taxon>Rhizobium</taxon>
    </lineage>
</organism>
<keyword evidence="5" id="KW-1185">Reference proteome</keyword>
<dbReference type="RefSeq" id="WP_285870140.1">
    <property type="nucleotide sequence ID" value="NZ_JARFYM010000015.1"/>
</dbReference>
<feature type="compositionally biased region" description="Low complexity" evidence="1">
    <location>
        <begin position="27"/>
        <end position="43"/>
    </location>
</feature>
<evidence type="ECO:0000259" key="3">
    <source>
        <dbReference type="Pfam" id="PF13767"/>
    </source>
</evidence>
<protein>
    <submittedName>
        <fullName evidence="4">DUF4168 domain-containing protein</fullName>
    </submittedName>
</protein>
<dbReference type="InterPro" id="IPR025433">
    <property type="entry name" value="DUF4168"/>
</dbReference>
<comment type="caution">
    <text evidence="4">The sequence shown here is derived from an EMBL/GenBank/DDBJ whole genome shotgun (WGS) entry which is preliminary data.</text>
</comment>
<evidence type="ECO:0000313" key="5">
    <source>
        <dbReference type="Proteomes" id="UP001172645"/>
    </source>
</evidence>
<proteinExistence type="predicted"/>
<feature type="domain" description="DUF4168" evidence="3">
    <location>
        <begin position="60"/>
        <end position="137"/>
    </location>
</feature>
<feature type="compositionally biased region" description="Low complexity" evidence="1">
    <location>
        <begin position="142"/>
        <end position="162"/>
    </location>
</feature>